<protein>
    <recommendedName>
        <fullName evidence="3">UBA domain-containing protein</fullName>
    </recommendedName>
</protein>
<evidence type="ECO:0000313" key="1">
    <source>
        <dbReference type="EMBL" id="ELP91236.1"/>
    </source>
</evidence>
<gene>
    <name evidence="1" type="ORF">EIN_151330</name>
</gene>
<proteinExistence type="predicted"/>
<organism evidence="1 2">
    <name type="scientific">Entamoeba invadens IP1</name>
    <dbReference type="NCBI Taxonomy" id="370355"/>
    <lineage>
        <taxon>Eukaryota</taxon>
        <taxon>Amoebozoa</taxon>
        <taxon>Evosea</taxon>
        <taxon>Archamoebae</taxon>
        <taxon>Mastigamoebida</taxon>
        <taxon>Entamoebidae</taxon>
        <taxon>Entamoeba</taxon>
    </lineage>
</organism>
<reference evidence="1 2" key="1">
    <citation type="submission" date="2012-10" db="EMBL/GenBank/DDBJ databases">
        <authorList>
            <person name="Zafar N."/>
            <person name="Inman J."/>
            <person name="Hall N."/>
            <person name="Lorenzi H."/>
            <person name="Caler E."/>
        </authorList>
    </citation>
    <scope>NUCLEOTIDE SEQUENCE [LARGE SCALE GENOMIC DNA]</scope>
    <source>
        <strain evidence="1 2">IP1</strain>
    </source>
</reference>
<dbReference type="EMBL" id="KB206474">
    <property type="protein sequence ID" value="ELP91236.1"/>
    <property type="molecule type" value="Genomic_DNA"/>
</dbReference>
<keyword evidence="2" id="KW-1185">Reference proteome</keyword>
<dbReference type="GeneID" id="14890324"/>
<dbReference type="InterPro" id="IPR009060">
    <property type="entry name" value="UBA-like_sf"/>
</dbReference>
<accession>A0A0A1UEI4</accession>
<dbReference type="Proteomes" id="UP000014680">
    <property type="component" value="Unassembled WGS sequence"/>
</dbReference>
<dbReference type="AlphaFoldDB" id="A0A0A1UEI4"/>
<dbReference type="RefSeq" id="XP_004258007.1">
    <property type="nucleotide sequence ID" value="XM_004257959.1"/>
</dbReference>
<dbReference type="VEuPathDB" id="AmoebaDB:EIN_151330"/>
<dbReference type="KEGG" id="eiv:EIN_151330"/>
<dbReference type="SUPFAM" id="SSF46934">
    <property type="entry name" value="UBA-like"/>
    <property type="match status" value="1"/>
</dbReference>
<evidence type="ECO:0000313" key="2">
    <source>
        <dbReference type="Proteomes" id="UP000014680"/>
    </source>
</evidence>
<sequence length="226" mass="25687">MEIEYILVSGSKRGKVIFPSLSTESSIVATICSTLGIDPNRYCFYHNAQEVVNTCLTKFENTNNSPIIILTKGKKGEFIQEQEEQKMEEEENTQTKEVPVDSAMSYKDLEALFTFGAELIPVKQSQFNSFLTFLMNHNQTVIDDDEPEEENTEESIEEKTNEDFRMTEMLSTPFNLFEELSEVEKSKMAVMKMLGFTNDKEIITAIRSADGDIDIAVGLMKGRQNK</sequence>
<evidence type="ECO:0008006" key="3">
    <source>
        <dbReference type="Google" id="ProtNLM"/>
    </source>
</evidence>
<name>A0A0A1UEI4_ENTIV</name>